<dbReference type="EMBL" id="CP001998">
    <property type="protein sequence ID" value="ADE53061.1"/>
    <property type="molecule type" value="Genomic_DNA"/>
</dbReference>
<dbReference type="STRING" id="583355.Caka_0032"/>
<accession>D5EKI0</accession>
<organism evidence="1 2">
    <name type="scientific">Coraliomargarita akajimensis (strain DSM 45221 / IAM 15411 / JCM 23193 / KCTC 12865 / 04OKA010-24)</name>
    <dbReference type="NCBI Taxonomy" id="583355"/>
    <lineage>
        <taxon>Bacteria</taxon>
        <taxon>Pseudomonadati</taxon>
        <taxon>Verrucomicrobiota</taxon>
        <taxon>Opitutia</taxon>
        <taxon>Puniceicoccales</taxon>
        <taxon>Coraliomargaritaceae</taxon>
        <taxon>Coraliomargarita</taxon>
    </lineage>
</organism>
<dbReference type="KEGG" id="caa:Caka_0032"/>
<sequence>MTVRPNRSVFAVPQLPMNAPEDKGGYIRLATDSLQFFFVAPENDDEPQKSHCINAVALYQ</sequence>
<dbReference type="AlphaFoldDB" id="D5EKI0"/>
<keyword evidence="2" id="KW-1185">Reference proteome</keyword>
<evidence type="ECO:0000313" key="2">
    <source>
        <dbReference type="Proteomes" id="UP000000925"/>
    </source>
</evidence>
<gene>
    <name evidence="1" type="ordered locus">Caka_0032</name>
</gene>
<proteinExistence type="predicted"/>
<evidence type="ECO:0000313" key="1">
    <source>
        <dbReference type="EMBL" id="ADE53061.1"/>
    </source>
</evidence>
<dbReference type="Proteomes" id="UP000000925">
    <property type="component" value="Chromosome"/>
</dbReference>
<name>D5EKI0_CORAD</name>
<reference evidence="1 2" key="1">
    <citation type="journal article" date="2010" name="Stand. Genomic Sci.">
        <title>Complete genome sequence of Coraliomargarita akajimensis type strain (04OKA010-24).</title>
        <authorList>
            <person name="Mavromatis K."/>
            <person name="Abt B."/>
            <person name="Brambilla E."/>
            <person name="Lapidus A."/>
            <person name="Copeland A."/>
            <person name="Deshpande S."/>
            <person name="Nolan M."/>
            <person name="Lucas S."/>
            <person name="Tice H."/>
            <person name="Cheng J.F."/>
            <person name="Han C."/>
            <person name="Detter J.C."/>
            <person name="Woyke T."/>
            <person name="Goodwin L."/>
            <person name="Pitluck S."/>
            <person name="Held B."/>
            <person name="Brettin T."/>
            <person name="Tapia R."/>
            <person name="Ivanova N."/>
            <person name="Mikhailova N."/>
            <person name="Pati A."/>
            <person name="Liolios K."/>
            <person name="Chen A."/>
            <person name="Palaniappan K."/>
            <person name="Land M."/>
            <person name="Hauser L."/>
            <person name="Chang Y.J."/>
            <person name="Jeffries C.D."/>
            <person name="Rohde M."/>
            <person name="Goker M."/>
            <person name="Bristow J."/>
            <person name="Eisen J.A."/>
            <person name="Markowitz V."/>
            <person name="Hugenholtz P."/>
            <person name="Klenk H.P."/>
            <person name="Kyrpides N.C."/>
        </authorList>
    </citation>
    <scope>NUCLEOTIDE SEQUENCE [LARGE SCALE GENOMIC DNA]</scope>
    <source>
        <strain evidence="2">DSM 45221 / IAM 15411 / JCM 23193 / KCTC 12865</strain>
    </source>
</reference>
<protein>
    <submittedName>
        <fullName evidence="1">Uncharacterized protein</fullName>
    </submittedName>
</protein>
<dbReference type="HOGENOM" id="CLU_2933485_0_0_0"/>